<dbReference type="SUPFAM" id="SSF81383">
    <property type="entry name" value="F-box domain"/>
    <property type="match status" value="1"/>
</dbReference>
<evidence type="ECO:0000259" key="1">
    <source>
        <dbReference type="PROSITE" id="PS50181"/>
    </source>
</evidence>
<dbReference type="PANTHER" id="PTHR34591">
    <property type="entry name" value="OS03G0653100 PROTEIN-RELATED"/>
    <property type="match status" value="1"/>
</dbReference>
<dbReference type="EMBL" id="RWGY01000029">
    <property type="protein sequence ID" value="TVU18711.1"/>
    <property type="molecule type" value="Genomic_DNA"/>
</dbReference>
<reference evidence="2 3" key="1">
    <citation type="journal article" date="2019" name="Sci. Rep.">
        <title>A high-quality genome of Eragrostis curvula grass provides insights into Poaceae evolution and supports new strategies to enhance forage quality.</title>
        <authorList>
            <person name="Carballo J."/>
            <person name="Santos B.A.C.M."/>
            <person name="Zappacosta D."/>
            <person name="Garbus I."/>
            <person name="Selva J.P."/>
            <person name="Gallo C.A."/>
            <person name="Diaz A."/>
            <person name="Albertini E."/>
            <person name="Caccamo M."/>
            <person name="Echenique V."/>
        </authorList>
    </citation>
    <scope>NUCLEOTIDE SEQUENCE [LARGE SCALE GENOMIC DNA]</scope>
    <source>
        <strain evidence="3">cv. Victoria</strain>
        <tissue evidence="2">Leaf</tissue>
    </source>
</reference>
<keyword evidence="3" id="KW-1185">Reference proteome</keyword>
<name>A0A5J9U6D9_9POAL</name>
<accession>A0A5J9U6D9</accession>
<dbReference type="PROSITE" id="PS50181">
    <property type="entry name" value="FBOX"/>
    <property type="match status" value="1"/>
</dbReference>
<protein>
    <recommendedName>
        <fullName evidence="1">F-box domain-containing protein</fullName>
    </recommendedName>
</protein>
<dbReference type="Gramene" id="TVU18711">
    <property type="protein sequence ID" value="TVU18711"/>
    <property type="gene ID" value="EJB05_34823"/>
</dbReference>
<dbReference type="OrthoDB" id="694746at2759"/>
<evidence type="ECO:0000313" key="3">
    <source>
        <dbReference type="Proteomes" id="UP000324897"/>
    </source>
</evidence>
<feature type="non-terminal residue" evidence="2">
    <location>
        <position position="1"/>
    </location>
</feature>
<dbReference type="PANTHER" id="PTHR34591:SF58">
    <property type="entry name" value="F-BOX DOMAIN-CONTAINING PROTEIN"/>
    <property type="match status" value="1"/>
</dbReference>
<dbReference type="Gene3D" id="1.20.1280.50">
    <property type="match status" value="1"/>
</dbReference>
<evidence type="ECO:0000313" key="2">
    <source>
        <dbReference type="EMBL" id="TVU18711.1"/>
    </source>
</evidence>
<dbReference type="InterPro" id="IPR001810">
    <property type="entry name" value="F-box_dom"/>
</dbReference>
<dbReference type="InterPro" id="IPR036047">
    <property type="entry name" value="F-box-like_dom_sf"/>
</dbReference>
<dbReference type="SMART" id="SM00256">
    <property type="entry name" value="FBOX"/>
    <property type="match status" value="1"/>
</dbReference>
<organism evidence="2 3">
    <name type="scientific">Eragrostis curvula</name>
    <name type="common">weeping love grass</name>
    <dbReference type="NCBI Taxonomy" id="38414"/>
    <lineage>
        <taxon>Eukaryota</taxon>
        <taxon>Viridiplantae</taxon>
        <taxon>Streptophyta</taxon>
        <taxon>Embryophyta</taxon>
        <taxon>Tracheophyta</taxon>
        <taxon>Spermatophyta</taxon>
        <taxon>Magnoliopsida</taxon>
        <taxon>Liliopsida</taxon>
        <taxon>Poales</taxon>
        <taxon>Poaceae</taxon>
        <taxon>PACMAD clade</taxon>
        <taxon>Chloridoideae</taxon>
        <taxon>Eragrostideae</taxon>
        <taxon>Eragrostidinae</taxon>
        <taxon>Eragrostis</taxon>
    </lineage>
</organism>
<feature type="domain" description="F-box" evidence="1">
    <location>
        <begin position="2"/>
        <end position="48"/>
    </location>
</feature>
<sequence>MENQLRFLPEELLADILGRLAPRSLAVSRCVCKAWRAIVDGHHLLRPDLLPLTLGGIFISLTREAAPSEFFAPPFMGPKIASKLQNYVCMMDYCWDIPHIIGCCNGLLLLDGIVVNPATQRWARLPPCPPSLPDGTTGFGFDDAYLAFDPVLSPHYEVVLIKEPLDYDKTLLDRSEWPPPLYKLCVYSSETGRWEEKPFVREGGPAGTVSAVRSASEPEYRHSACWHGALYIHCTSDFIMRVNLSSDKYRVIKLPSRINSGRYDELYLGKSKKGVYGAFLHGRCRLQVLFLNESGDEAKWVSKHDIDLEAVAHFSPDQYPWILHEGNLDEDNNTGGIMDENLRWDSDNDDVLDTEEKGAKCHYGHVSIFGFHPYKEIVFLYVSNARVVACHLNSPKIQDVGQLQVKYRDDVINTTFVYMPCLFGDLS</sequence>
<comment type="caution">
    <text evidence="2">The sequence shown here is derived from an EMBL/GenBank/DDBJ whole genome shotgun (WGS) entry which is preliminary data.</text>
</comment>
<gene>
    <name evidence="2" type="ORF">EJB05_34823</name>
</gene>
<dbReference type="Proteomes" id="UP000324897">
    <property type="component" value="Chromosome 7"/>
</dbReference>
<proteinExistence type="predicted"/>
<dbReference type="AlphaFoldDB" id="A0A5J9U6D9"/>
<dbReference type="Pfam" id="PF12937">
    <property type="entry name" value="F-box-like"/>
    <property type="match status" value="1"/>
</dbReference>